<protein>
    <recommendedName>
        <fullName evidence="4">4-amino-4-deoxy-L-arabinose transferase-like glycosyltransferase</fullName>
    </recommendedName>
</protein>
<feature type="transmembrane region" description="Helical" evidence="1">
    <location>
        <begin position="123"/>
        <end position="139"/>
    </location>
</feature>
<sequence>MTSRRLSVETPDHFPDRIPDPLGATTWRAAALARTRALDREILATAGLLAVTASAAVLRLAAAGAPAQPGEGRAVAQTFAVDSLGTLLDSRTSPLAWLQVGGYTAATDAFARHTSALGAAREPMVIAAAGAALLLWVLARRIGLSVATATAAVAVTAAAPLAVGLQLGARPENVAVPWLLAGTALLWTSRRHRRLPPDLWGTAFLVVAVITAPVAAVFVVVTGSWLVWRRGRRRLSLMLACLFALGTGIGLGASAALSGLRVAAEGPAAGDWARVDPVFVVAGLLAAATGLLSHRLRPLAAGVLAMAAVAAVPGGPGSGALVVVVAPAALLVAGVVERAVRHRLTGPRVRPHALRLPVVALAVAVVAAAVPAWLTGLRSVVGTASDPAPGAAAARWVRDNLPGAVIATDGITWADLVRGGRSPEITVRTLDCPEDCLSRSWLVITPVARAAFARRPALAEAAAAGEVVAAFGGGADRVLVQRPAADGVVAAGEAGARSRAGAAVAGSNRLTAPGDVHEALREGRADPRVLTALTALSATRPVRVAALPAVAGEDAAEQPRRQVLLTAAGEPAEQLALFFTSQHGVFRPDSVRTTPEGVLVRYPAGVPGGLLLPFDNP</sequence>
<comment type="caution">
    <text evidence="2">The sequence shown here is derived from an EMBL/GenBank/DDBJ whole genome shotgun (WGS) entry which is preliminary data.</text>
</comment>
<feature type="transmembrane region" description="Helical" evidence="1">
    <location>
        <begin position="352"/>
        <end position="374"/>
    </location>
</feature>
<evidence type="ECO:0000256" key="1">
    <source>
        <dbReference type="SAM" id="Phobius"/>
    </source>
</evidence>
<keyword evidence="3" id="KW-1185">Reference proteome</keyword>
<feature type="transmembrane region" description="Helical" evidence="1">
    <location>
        <begin position="199"/>
        <end position="228"/>
    </location>
</feature>
<dbReference type="RefSeq" id="WP_146108045.1">
    <property type="nucleotide sequence ID" value="NZ_CP154825.1"/>
</dbReference>
<dbReference type="Proteomes" id="UP000239203">
    <property type="component" value="Unassembled WGS sequence"/>
</dbReference>
<reference evidence="2 3" key="1">
    <citation type="submission" date="2018-02" db="EMBL/GenBank/DDBJ databases">
        <title>Genomic Encyclopedia of Archaeal and Bacterial Type Strains, Phase II (KMG-II): from individual species to whole genera.</title>
        <authorList>
            <person name="Goeker M."/>
        </authorList>
    </citation>
    <scope>NUCLEOTIDE SEQUENCE [LARGE SCALE GENOMIC DNA]</scope>
    <source>
        <strain evidence="2 3">YU 961-1</strain>
    </source>
</reference>
<accession>A0A2S6GQQ1</accession>
<organism evidence="2 3">
    <name type="scientific">Actinokineospora auranticolor</name>
    <dbReference type="NCBI Taxonomy" id="155976"/>
    <lineage>
        <taxon>Bacteria</taxon>
        <taxon>Bacillati</taxon>
        <taxon>Actinomycetota</taxon>
        <taxon>Actinomycetes</taxon>
        <taxon>Pseudonocardiales</taxon>
        <taxon>Pseudonocardiaceae</taxon>
        <taxon>Actinokineospora</taxon>
    </lineage>
</organism>
<evidence type="ECO:0000313" key="3">
    <source>
        <dbReference type="Proteomes" id="UP000239203"/>
    </source>
</evidence>
<feature type="transmembrane region" description="Helical" evidence="1">
    <location>
        <begin position="146"/>
        <end position="169"/>
    </location>
</feature>
<feature type="transmembrane region" description="Helical" evidence="1">
    <location>
        <begin position="42"/>
        <end position="62"/>
    </location>
</feature>
<proteinExistence type="predicted"/>
<keyword evidence="1" id="KW-0472">Membrane</keyword>
<gene>
    <name evidence="2" type="ORF">CLV40_107219</name>
</gene>
<keyword evidence="1" id="KW-0812">Transmembrane</keyword>
<name>A0A2S6GQQ1_9PSEU</name>
<dbReference type="AlphaFoldDB" id="A0A2S6GQQ1"/>
<evidence type="ECO:0008006" key="4">
    <source>
        <dbReference type="Google" id="ProtNLM"/>
    </source>
</evidence>
<dbReference type="EMBL" id="PTIX01000007">
    <property type="protein sequence ID" value="PPK67554.1"/>
    <property type="molecule type" value="Genomic_DNA"/>
</dbReference>
<feature type="transmembrane region" description="Helical" evidence="1">
    <location>
        <begin position="321"/>
        <end position="340"/>
    </location>
</feature>
<feature type="transmembrane region" description="Helical" evidence="1">
    <location>
        <begin position="235"/>
        <end position="260"/>
    </location>
</feature>
<feature type="transmembrane region" description="Helical" evidence="1">
    <location>
        <begin position="272"/>
        <end position="292"/>
    </location>
</feature>
<keyword evidence="1" id="KW-1133">Transmembrane helix</keyword>
<evidence type="ECO:0000313" key="2">
    <source>
        <dbReference type="EMBL" id="PPK67554.1"/>
    </source>
</evidence>
<dbReference type="OrthoDB" id="3686179at2"/>
<feature type="transmembrane region" description="Helical" evidence="1">
    <location>
        <begin position="299"/>
        <end position="315"/>
    </location>
</feature>